<protein>
    <submittedName>
        <fullName evidence="2">YceI family protein</fullName>
    </submittedName>
</protein>
<feature type="domain" description="Lipid/polyisoprenoid-binding YceI-like" evidence="1">
    <location>
        <begin position="19"/>
        <end position="184"/>
    </location>
</feature>
<reference evidence="2" key="1">
    <citation type="journal article" date="2020" name="mSystems">
        <title>Genome- and Community-Level Interaction Insights into Carbon Utilization and Element Cycling Functions of Hydrothermarchaeota in Hydrothermal Sediment.</title>
        <authorList>
            <person name="Zhou Z."/>
            <person name="Liu Y."/>
            <person name="Xu W."/>
            <person name="Pan J."/>
            <person name="Luo Z.H."/>
            <person name="Li M."/>
        </authorList>
    </citation>
    <scope>NUCLEOTIDE SEQUENCE [LARGE SCALE GENOMIC DNA]</scope>
    <source>
        <strain evidence="2">HyVt-460</strain>
    </source>
</reference>
<sequence length="187" mass="21028">MNTLILGLFLAIGAVRAGEWHVDGSAANRVVFHSSTTLLDFKGETDALDGYIYSEKDSLPAENAEVYIEVSPAAFNTGNGKRDRDMREDVLHTEKYPLSWIRGRLHILKREGAHYKVVVRGMFFLHGVSRPVDINGTIVARGKYLSVESRFSVLLKDYNIRAPRLLAFIKVAEKIDISARLNLIRVK</sequence>
<dbReference type="InterPro" id="IPR036761">
    <property type="entry name" value="TTHA0802/YceI-like_sf"/>
</dbReference>
<dbReference type="InterPro" id="IPR007372">
    <property type="entry name" value="Lipid/polyisoprenoid-bd_YceI"/>
</dbReference>
<evidence type="ECO:0000259" key="1">
    <source>
        <dbReference type="SMART" id="SM00867"/>
    </source>
</evidence>
<dbReference type="EMBL" id="DRLI01000131">
    <property type="protein sequence ID" value="HHM02040.1"/>
    <property type="molecule type" value="Genomic_DNA"/>
</dbReference>
<dbReference type="SMART" id="SM00867">
    <property type="entry name" value="YceI"/>
    <property type="match status" value="1"/>
</dbReference>
<dbReference type="SUPFAM" id="SSF101874">
    <property type="entry name" value="YceI-like"/>
    <property type="match status" value="1"/>
</dbReference>
<comment type="caution">
    <text evidence="2">The sequence shown here is derived from an EMBL/GenBank/DDBJ whole genome shotgun (WGS) entry which is preliminary data.</text>
</comment>
<dbReference type="AlphaFoldDB" id="A0A7V5RQ05"/>
<dbReference type="PANTHER" id="PTHR34406:SF1">
    <property type="entry name" value="PROTEIN YCEI"/>
    <property type="match status" value="1"/>
</dbReference>
<dbReference type="Gene3D" id="2.40.128.110">
    <property type="entry name" value="Lipid/polyisoprenoid-binding, YceI-like"/>
    <property type="match status" value="1"/>
</dbReference>
<dbReference type="Pfam" id="PF04264">
    <property type="entry name" value="YceI"/>
    <property type="match status" value="1"/>
</dbReference>
<dbReference type="PANTHER" id="PTHR34406">
    <property type="entry name" value="PROTEIN YCEI"/>
    <property type="match status" value="1"/>
</dbReference>
<proteinExistence type="predicted"/>
<organism evidence="2">
    <name type="scientific">Caldithrix abyssi</name>
    <dbReference type="NCBI Taxonomy" id="187145"/>
    <lineage>
        <taxon>Bacteria</taxon>
        <taxon>Pseudomonadati</taxon>
        <taxon>Calditrichota</taxon>
        <taxon>Calditrichia</taxon>
        <taxon>Calditrichales</taxon>
        <taxon>Calditrichaceae</taxon>
        <taxon>Caldithrix</taxon>
    </lineage>
</organism>
<dbReference type="Proteomes" id="UP000885771">
    <property type="component" value="Unassembled WGS sequence"/>
</dbReference>
<evidence type="ECO:0000313" key="2">
    <source>
        <dbReference type="EMBL" id="HHM02040.1"/>
    </source>
</evidence>
<name>A0A7V5RQ05_CALAY</name>
<accession>A0A7V5RQ05</accession>
<gene>
    <name evidence="2" type="ORF">ENJ15_03440</name>
</gene>